<reference evidence="1" key="1">
    <citation type="submission" date="2014-05" db="EMBL/GenBank/DDBJ databases">
        <authorList>
            <person name="Chronopoulou M."/>
        </authorList>
    </citation>
    <scope>NUCLEOTIDE SEQUENCE</scope>
    <source>
        <tissue evidence="1">Whole organism</tissue>
    </source>
</reference>
<proteinExistence type="predicted"/>
<evidence type="ECO:0000313" key="1">
    <source>
        <dbReference type="EMBL" id="CDW50838.1"/>
    </source>
</evidence>
<name>A0A0K2VK61_LEPSM</name>
<sequence length="32" mass="3502">DDAIFSKQIQISTLHLNDTIKTSATVTSLVKL</sequence>
<feature type="non-terminal residue" evidence="1">
    <location>
        <position position="1"/>
    </location>
</feature>
<accession>A0A0K2VK61</accession>
<organism evidence="1">
    <name type="scientific">Lepeophtheirus salmonis</name>
    <name type="common">Salmon louse</name>
    <name type="synonym">Caligus salmonis</name>
    <dbReference type="NCBI Taxonomy" id="72036"/>
    <lineage>
        <taxon>Eukaryota</taxon>
        <taxon>Metazoa</taxon>
        <taxon>Ecdysozoa</taxon>
        <taxon>Arthropoda</taxon>
        <taxon>Crustacea</taxon>
        <taxon>Multicrustacea</taxon>
        <taxon>Hexanauplia</taxon>
        <taxon>Copepoda</taxon>
        <taxon>Siphonostomatoida</taxon>
        <taxon>Caligidae</taxon>
        <taxon>Lepeophtheirus</taxon>
    </lineage>
</organism>
<dbReference type="AlphaFoldDB" id="A0A0K2VK61"/>
<dbReference type="EMBL" id="HACA01033477">
    <property type="protein sequence ID" value="CDW50838.1"/>
    <property type="molecule type" value="Transcribed_RNA"/>
</dbReference>
<protein>
    <submittedName>
        <fullName evidence="1">Uncharacterized protein</fullName>
    </submittedName>
</protein>